<dbReference type="RefSeq" id="WP_109324195.1">
    <property type="nucleotide sequence ID" value="NZ_CP029346.1"/>
</dbReference>
<dbReference type="InterPro" id="IPR001173">
    <property type="entry name" value="Glyco_trans_2-like"/>
</dbReference>
<protein>
    <submittedName>
        <fullName evidence="2">Putative glycosyltransferase</fullName>
        <ecNumber evidence="2">2.4.-.-</ecNumber>
    </submittedName>
</protein>
<proteinExistence type="predicted"/>
<evidence type="ECO:0000313" key="2">
    <source>
        <dbReference type="EMBL" id="AWL10164.1"/>
    </source>
</evidence>
<dbReference type="GO" id="GO:0016758">
    <property type="term" value="F:hexosyltransferase activity"/>
    <property type="evidence" value="ECO:0007669"/>
    <property type="project" value="UniProtKB-ARBA"/>
</dbReference>
<evidence type="ECO:0000259" key="1">
    <source>
        <dbReference type="Pfam" id="PF00535"/>
    </source>
</evidence>
<dbReference type="AlphaFoldDB" id="A0A2S2DXM9"/>
<dbReference type="InterPro" id="IPR029044">
    <property type="entry name" value="Nucleotide-diphossugar_trans"/>
</dbReference>
<dbReference type="KEGG" id="psez:HME7025_02323"/>
<keyword evidence="3" id="KW-1185">Reference proteome</keyword>
<dbReference type="EMBL" id="CP029346">
    <property type="protein sequence ID" value="AWL10164.1"/>
    <property type="molecule type" value="Genomic_DNA"/>
</dbReference>
<dbReference type="CDD" id="cd06433">
    <property type="entry name" value="GT_2_WfgS_like"/>
    <property type="match status" value="1"/>
</dbReference>
<organism evidence="2 3">
    <name type="scientific">Aquirufa nivalisilvae</name>
    <dbReference type="NCBI Taxonomy" id="2516557"/>
    <lineage>
        <taxon>Bacteria</taxon>
        <taxon>Pseudomonadati</taxon>
        <taxon>Bacteroidota</taxon>
        <taxon>Cytophagia</taxon>
        <taxon>Cytophagales</taxon>
        <taxon>Flectobacillaceae</taxon>
        <taxon>Aquirufa</taxon>
    </lineage>
</organism>
<accession>A0A2S2DXM9</accession>
<keyword evidence="2" id="KW-0808">Transferase</keyword>
<keyword evidence="2" id="KW-0328">Glycosyltransferase</keyword>
<dbReference type="PANTHER" id="PTHR22916">
    <property type="entry name" value="GLYCOSYLTRANSFERASE"/>
    <property type="match status" value="1"/>
</dbReference>
<evidence type="ECO:0000313" key="3">
    <source>
        <dbReference type="Proteomes" id="UP000245468"/>
    </source>
</evidence>
<name>A0A2S2DXM9_9BACT</name>
<dbReference type="OrthoDB" id="9788101at2"/>
<reference evidence="3" key="1">
    <citation type="submission" date="2018-05" db="EMBL/GenBank/DDBJ databases">
        <title>Pseudarcicella sp. HME7025 Genome sequencing and assembly.</title>
        <authorList>
            <person name="Kim H."/>
            <person name="Kang H."/>
            <person name="Joh K."/>
        </authorList>
    </citation>
    <scope>NUCLEOTIDE SEQUENCE [LARGE SCALE GENOMIC DNA]</scope>
    <source>
        <strain evidence="3">HME7025</strain>
    </source>
</reference>
<dbReference type="SUPFAM" id="SSF53448">
    <property type="entry name" value="Nucleotide-diphospho-sugar transferases"/>
    <property type="match status" value="1"/>
</dbReference>
<gene>
    <name evidence="2" type="ORF">HME7025_02323</name>
</gene>
<dbReference type="Proteomes" id="UP000245468">
    <property type="component" value="Chromosome"/>
</dbReference>
<dbReference type="Pfam" id="PF00535">
    <property type="entry name" value="Glycos_transf_2"/>
    <property type="match status" value="1"/>
</dbReference>
<dbReference type="PANTHER" id="PTHR22916:SF67">
    <property type="entry name" value="COLANIC ACID BIOSYNTHESIS GLYCOSYL TRANSFERASE WCAE-RELATED"/>
    <property type="match status" value="1"/>
</dbReference>
<dbReference type="EC" id="2.4.-.-" evidence="2"/>
<feature type="domain" description="Glycosyltransferase 2-like" evidence="1">
    <location>
        <begin position="7"/>
        <end position="132"/>
    </location>
</feature>
<dbReference type="Gene3D" id="3.90.550.10">
    <property type="entry name" value="Spore Coat Polysaccharide Biosynthesis Protein SpsA, Chain A"/>
    <property type="match status" value="1"/>
</dbReference>
<sequence>MNSPKVSIITVCYQSAATLRQTIESVLAQDYPNLEYWVIDGGSKDDSLAILKEYEGRIHFISEKDQGIYDAMNKGLARVSGDIIGMIGADDFYPANDVISSVVTCFQKNGTDTVYGDIQFIDPISGALVRFWSAGEYQRNNWLWGWMPPHLSFYAKKTVYDEIGPFRTDFTCAGDYDWMLRALYKAKKSAAYLPKTLMTMRNGGTSTASWKHRLVANREDRQAWKDNGLQPYFFTLFLKPVRKIFQLFNSEKKAGSKL</sequence>